<evidence type="ECO:0000256" key="1">
    <source>
        <dbReference type="ARBA" id="ARBA00022454"/>
    </source>
</evidence>
<name>A0A9P6WD04_MAUEX</name>
<keyword evidence="8 9" id="KW-0137">Centromere</keyword>
<comment type="subcellular location">
    <subcellularLocation>
        <location evidence="9">Nucleus</location>
    </subcellularLocation>
    <subcellularLocation>
        <location evidence="9">Chromosome</location>
        <location evidence="9">Centromere</location>
        <location evidence="9">Kinetochore</location>
    </subcellularLocation>
</comment>
<organism evidence="11 12">
    <name type="scientific">Maudiozyma exigua</name>
    <name type="common">Yeast</name>
    <name type="synonym">Kazachstania exigua</name>
    <dbReference type="NCBI Taxonomy" id="34358"/>
    <lineage>
        <taxon>Eukaryota</taxon>
        <taxon>Fungi</taxon>
        <taxon>Dikarya</taxon>
        <taxon>Ascomycota</taxon>
        <taxon>Saccharomycotina</taxon>
        <taxon>Saccharomycetes</taxon>
        <taxon>Saccharomycetales</taxon>
        <taxon>Saccharomycetaceae</taxon>
        <taxon>Maudiozyma</taxon>
    </lineage>
</organism>
<proteinExistence type="inferred from homology"/>
<dbReference type="CDD" id="cd11565">
    <property type="entry name" value="RWD_Spc24"/>
    <property type="match status" value="1"/>
</dbReference>
<evidence type="ECO:0000313" key="11">
    <source>
        <dbReference type="EMBL" id="KAG0670780.1"/>
    </source>
</evidence>
<evidence type="ECO:0000256" key="5">
    <source>
        <dbReference type="ARBA" id="ARBA00023054"/>
    </source>
</evidence>
<keyword evidence="3 9" id="KW-0498">Mitosis</keyword>
<evidence type="ECO:0000256" key="10">
    <source>
        <dbReference type="SAM" id="Coils"/>
    </source>
</evidence>
<dbReference type="GO" id="GO:0051301">
    <property type="term" value="P:cell division"/>
    <property type="evidence" value="ECO:0007669"/>
    <property type="project" value="UniProtKB-UniRule"/>
</dbReference>
<evidence type="ECO:0000256" key="8">
    <source>
        <dbReference type="ARBA" id="ARBA00023328"/>
    </source>
</evidence>
<dbReference type="InterPro" id="IPR038066">
    <property type="entry name" value="Spc24_Fungi_globular_sf"/>
</dbReference>
<keyword evidence="4 9" id="KW-0995">Kinetochore</keyword>
<dbReference type="Pfam" id="PF08286">
    <property type="entry name" value="Spc24"/>
    <property type="match status" value="1"/>
</dbReference>
<reference evidence="11 12" key="1">
    <citation type="submission" date="2020-11" db="EMBL/GenBank/DDBJ databases">
        <title>Kefir isolates.</title>
        <authorList>
            <person name="Marcisauskas S."/>
            <person name="Kim Y."/>
            <person name="Blasche S."/>
        </authorList>
    </citation>
    <scope>NUCLEOTIDE SEQUENCE [LARGE SCALE GENOMIC DNA]</scope>
    <source>
        <strain evidence="11 12">OG2</strain>
    </source>
</reference>
<sequence>MDTLNNEFDLSQSINAIAKLRGTFNAKNVKTALNEIVEVTGGIEKDNEDYIKEEKESLLELQRRADMQQETLDTLKNELNQLKKETESIFNQDQLANLVKELDILEKENLEKKNRNDKNIRELAVLYNVNTDTDNGRNSNGSINIFARDEEEETKKILENPISRANLLKLKLFRSLGVIVDIKTQQVFIEDSDRLDVLMLNEGYSNYFKTKYIWERIKMNKEGKGATE</sequence>
<gene>
    <name evidence="11" type="primary">SPC24</name>
    <name evidence="11" type="ORF">C6P45_001789</name>
</gene>
<evidence type="ECO:0000256" key="6">
    <source>
        <dbReference type="ARBA" id="ARBA00023242"/>
    </source>
</evidence>
<dbReference type="SUPFAM" id="SSF143026">
    <property type="entry name" value="Kinetochore globular domain"/>
    <property type="match status" value="1"/>
</dbReference>
<evidence type="ECO:0000256" key="9">
    <source>
        <dbReference type="RuleBase" id="RU368011"/>
    </source>
</evidence>
<keyword evidence="1 9" id="KW-0158">Chromosome</keyword>
<dbReference type="Proteomes" id="UP000750334">
    <property type="component" value="Unassembled WGS sequence"/>
</dbReference>
<evidence type="ECO:0000256" key="2">
    <source>
        <dbReference type="ARBA" id="ARBA00022618"/>
    </source>
</evidence>
<comment type="similarity">
    <text evidence="9">Belongs to the SPC24 family.</text>
</comment>
<comment type="function">
    <text evidence="9">Acts as a component of the essential kinetochore-associated NDC80 complex, which is required for chromosome segregation and spindle checkpoint activity.</text>
</comment>
<keyword evidence="2 9" id="KW-0132">Cell division</keyword>
<keyword evidence="7 9" id="KW-0131">Cell cycle</keyword>
<dbReference type="AlphaFoldDB" id="A0A9P6WD04"/>
<evidence type="ECO:0000313" key="12">
    <source>
        <dbReference type="Proteomes" id="UP000750334"/>
    </source>
</evidence>
<dbReference type="GO" id="GO:0005634">
    <property type="term" value="C:nucleus"/>
    <property type="evidence" value="ECO:0007669"/>
    <property type="project" value="UniProtKB-SubCell"/>
</dbReference>
<evidence type="ECO:0000256" key="4">
    <source>
        <dbReference type="ARBA" id="ARBA00022838"/>
    </source>
</evidence>
<evidence type="ECO:0000256" key="3">
    <source>
        <dbReference type="ARBA" id="ARBA00022776"/>
    </source>
</evidence>
<dbReference type="OrthoDB" id="3344830at2759"/>
<dbReference type="EMBL" id="PUHR01000019">
    <property type="protein sequence ID" value="KAG0670780.1"/>
    <property type="molecule type" value="Genomic_DNA"/>
</dbReference>
<keyword evidence="12" id="KW-1185">Reference proteome</keyword>
<dbReference type="Gene3D" id="3.30.160.430">
    <property type="match status" value="1"/>
</dbReference>
<evidence type="ECO:0000256" key="7">
    <source>
        <dbReference type="ARBA" id="ARBA00023306"/>
    </source>
</evidence>
<keyword evidence="6 9" id="KW-0539">Nucleus</keyword>
<comment type="subunit">
    <text evidence="9">Component of the NDC80 complex.</text>
</comment>
<protein>
    <recommendedName>
        <fullName evidence="9">Kinetochore protein Spc24</fullName>
    </recommendedName>
</protein>
<keyword evidence="5 10" id="KW-0175">Coiled coil</keyword>
<dbReference type="GO" id="GO:0000776">
    <property type="term" value="C:kinetochore"/>
    <property type="evidence" value="ECO:0007669"/>
    <property type="project" value="UniProtKB-KW"/>
</dbReference>
<comment type="caution">
    <text evidence="11">The sequence shown here is derived from an EMBL/GenBank/DDBJ whole genome shotgun (WGS) entry which is preliminary data.</text>
</comment>
<accession>A0A9P6WD04</accession>
<dbReference type="InterPro" id="IPR013252">
    <property type="entry name" value="Ndc80_Spc24"/>
</dbReference>
<feature type="coiled-coil region" evidence="10">
    <location>
        <begin position="51"/>
        <end position="122"/>
    </location>
</feature>